<keyword evidence="3" id="KW-1185">Reference proteome</keyword>
<feature type="compositionally biased region" description="Basic and acidic residues" evidence="1">
    <location>
        <begin position="1"/>
        <end position="16"/>
    </location>
</feature>
<organism evidence="2 3">
    <name type="scientific">Methanocorpusculum petauri</name>
    <dbReference type="NCBI Taxonomy" id="3002863"/>
    <lineage>
        <taxon>Archaea</taxon>
        <taxon>Methanobacteriati</taxon>
        <taxon>Methanobacteriota</taxon>
        <taxon>Stenosarchaea group</taxon>
        <taxon>Methanomicrobia</taxon>
        <taxon>Methanomicrobiales</taxon>
        <taxon>Methanocorpusculaceae</taxon>
        <taxon>Methanocorpusculum</taxon>
    </lineage>
</organism>
<feature type="region of interest" description="Disordered" evidence="1">
    <location>
        <begin position="1"/>
        <end position="20"/>
    </location>
</feature>
<dbReference type="PANTHER" id="PTHR40705">
    <property type="entry name" value="TRNA(ILE2) 2-AGMATINYLCYTIDINE SYNTHETASE TIAS"/>
    <property type="match status" value="1"/>
</dbReference>
<name>A0ABT4IH43_9EURY</name>
<protein>
    <submittedName>
        <fullName evidence="2">Sugar-specific transcriptional regulator TrmB</fullName>
    </submittedName>
</protein>
<evidence type="ECO:0000256" key="1">
    <source>
        <dbReference type="SAM" id="MobiDB-lite"/>
    </source>
</evidence>
<gene>
    <name evidence="2" type="ORF">O0S10_04860</name>
</gene>
<reference evidence="2" key="1">
    <citation type="submission" date="2022-12" db="EMBL/GenBank/DDBJ databases">
        <title>Isolation and characterisation of novel Methanocorpusculum spp. from native Australian herbivores indicates the genus is ancestrally host-associated.</title>
        <authorList>
            <person name="Volmer J.G."/>
            <person name="Soo R.M."/>
            <person name="Evans P.N."/>
            <person name="Hoedt E.C."/>
            <person name="Astorga Alsina A.L."/>
            <person name="Woodcroft B.J."/>
            <person name="Tyson G.W."/>
            <person name="Hugenholtz P."/>
            <person name="Morrison M."/>
        </authorList>
    </citation>
    <scope>NUCLEOTIDE SEQUENCE</scope>
    <source>
        <strain evidence="2">MG</strain>
    </source>
</reference>
<evidence type="ECO:0000313" key="2">
    <source>
        <dbReference type="EMBL" id="MCZ0860562.1"/>
    </source>
</evidence>
<sequence length="391" mass="41697">MAEHEHLKSSPEDAKKHTAVPGGMIARRGQFLQAMRQMTFETGHFTTAELAEAAAVPRSTAQDWINRLLQEGCIFTKDEKHGRNPARYASRSAMPSTTCRRIFTTVDGDEVEIFHECLSSGCAGFCEFHHRKAGGAALSVARDGMLLRERSRIGISVPAPDLTNAAVGLAAIRREGDVIIQTILSVYGGPAYSLSSMMGRAKGVCGVSINSADGKVTGEVRTRALVHVTVGIDDTDRKGCGGATFALSQALMKYLTESGEAIGIRHQVAVLSQDIEEKTAGNSCSFLELAVEPEAVTGLAAKISRFVQEESVSENWGVAIAQGLNVPENLLMLAARIRHERVAKEEVLKAAKECGIATFGGRGVIGAVAAVALRTQPQEVLLDLANPVQGC</sequence>
<proteinExistence type="predicted"/>
<dbReference type="EMBL" id="JAPTGB010000008">
    <property type="protein sequence ID" value="MCZ0860562.1"/>
    <property type="molecule type" value="Genomic_DNA"/>
</dbReference>
<comment type="caution">
    <text evidence="2">The sequence shown here is derived from an EMBL/GenBank/DDBJ whole genome shotgun (WGS) entry which is preliminary data.</text>
</comment>
<dbReference type="RefSeq" id="WP_268924776.1">
    <property type="nucleotide sequence ID" value="NZ_JAPTGB010000008.1"/>
</dbReference>
<dbReference type="Proteomes" id="UP001141422">
    <property type="component" value="Unassembled WGS sequence"/>
</dbReference>
<evidence type="ECO:0000313" key="3">
    <source>
        <dbReference type="Proteomes" id="UP001141422"/>
    </source>
</evidence>
<dbReference type="PANTHER" id="PTHR40705:SF2">
    <property type="entry name" value="DUF1743 DOMAIN-CONTAINING PROTEIN"/>
    <property type="match status" value="1"/>
</dbReference>
<dbReference type="Gene3D" id="3.30.70.2200">
    <property type="match status" value="1"/>
</dbReference>
<accession>A0ABT4IH43</accession>